<dbReference type="Gene3D" id="3.40.50.1820">
    <property type="entry name" value="alpha/beta hydrolase"/>
    <property type="match status" value="1"/>
</dbReference>
<keyword evidence="3" id="KW-0378">Hydrolase</keyword>
<dbReference type="PANTHER" id="PTHR45763:SF8">
    <property type="entry name" value="ALPHA_BETA-HYDROLASES SUPERFAMILY PROTEIN"/>
    <property type="match status" value="1"/>
</dbReference>
<feature type="compositionally biased region" description="Low complexity" evidence="1">
    <location>
        <begin position="537"/>
        <end position="548"/>
    </location>
</feature>
<feature type="region of interest" description="Disordered" evidence="1">
    <location>
        <begin position="529"/>
        <end position="548"/>
    </location>
</feature>
<gene>
    <name evidence="3" type="ORF">FCM35_KLT03125</name>
</gene>
<dbReference type="OrthoDB" id="294702at2759"/>
<name>A0A833QXZ6_9POAL</name>
<protein>
    <submittedName>
        <fullName evidence="3">Alpha/beta hydrolase family</fullName>
    </submittedName>
</protein>
<evidence type="ECO:0000259" key="2">
    <source>
        <dbReference type="Pfam" id="PF00561"/>
    </source>
</evidence>
<feature type="domain" description="AB hydrolase-1" evidence="2">
    <location>
        <begin position="198"/>
        <end position="484"/>
    </location>
</feature>
<dbReference type="Pfam" id="PF00561">
    <property type="entry name" value="Abhydrolase_1"/>
    <property type="match status" value="1"/>
</dbReference>
<accession>A0A833QXZ6</accession>
<comment type="caution">
    <text evidence="3">The sequence shown here is derived from an EMBL/GenBank/DDBJ whole genome shotgun (WGS) entry which is preliminary data.</text>
</comment>
<evidence type="ECO:0000313" key="3">
    <source>
        <dbReference type="EMBL" id="KAF3331719.1"/>
    </source>
</evidence>
<reference evidence="3" key="1">
    <citation type="submission" date="2020-01" db="EMBL/GenBank/DDBJ databases">
        <title>Genome sequence of Kobresia littledalei, the first chromosome-level genome in the family Cyperaceae.</title>
        <authorList>
            <person name="Qu G."/>
        </authorList>
    </citation>
    <scope>NUCLEOTIDE SEQUENCE</scope>
    <source>
        <strain evidence="3">C.B.Clarke</strain>
        <tissue evidence="3">Leaf</tissue>
    </source>
</reference>
<evidence type="ECO:0000313" key="4">
    <source>
        <dbReference type="Proteomes" id="UP000623129"/>
    </source>
</evidence>
<proteinExistence type="predicted"/>
<dbReference type="InterPro" id="IPR000073">
    <property type="entry name" value="AB_hydrolase_1"/>
</dbReference>
<dbReference type="SUPFAM" id="SSF53474">
    <property type="entry name" value="alpha/beta-Hydrolases"/>
    <property type="match status" value="1"/>
</dbReference>
<sequence>MAAPAGGAAMTWHEELATLVGDTGIRYPNGDPIDSHHNGQLHGVKTEGFLAYEEEKIVEEPWMDQIKGFVESTAEMMRELGRGCWDIAKQSVQGVEESELVKKMRGPVSEAMEKLSFLNEYLPEDKEPAQAWPVVISVFLIALIVLNIGSSSNEAPTVEAPKKMYIAPPSATRIQLPDGRHLAYLQQGVPLELARFNLIMPHSFLSSRLAGIPGMRPALLEEFGVQLVTYDLPGFGESDPHPDRNLNTSALDMLHLANSLGINDKFWVVGYSGGAIHAWAAVRYIPDNLAGVAMFASMVNPYDPSMNKEERRKTWEKWTAGRKFMYTLARKFPSLLSFFYRRSFLSGTQGQPEKWLSLSLVKKDILLLEEPAFRELWEKDVAESVRQGDTEPFVKEAVIQVSDWGFTLSDLQVQKQKEGRGFLSLLKSLLSPSEKEWTGFLGPIHVWQGMDDTVVPPSMTEFVRRVVPGATVHILHGEGHFSYFCFCDKCHRQIFSTLFGIPQGPLAIEQEIDQPAAEFTQETTILGEITSEETTPEETVTNNSTEQE</sequence>
<dbReference type="AlphaFoldDB" id="A0A833QXZ6"/>
<dbReference type="GO" id="GO:0016787">
    <property type="term" value="F:hydrolase activity"/>
    <property type="evidence" value="ECO:0007669"/>
    <property type="project" value="UniProtKB-KW"/>
</dbReference>
<dbReference type="InterPro" id="IPR029058">
    <property type="entry name" value="AB_hydrolase_fold"/>
</dbReference>
<dbReference type="EMBL" id="SWLB01000012">
    <property type="protein sequence ID" value="KAF3331719.1"/>
    <property type="molecule type" value="Genomic_DNA"/>
</dbReference>
<dbReference type="Proteomes" id="UP000623129">
    <property type="component" value="Unassembled WGS sequence"/>
</dbReference>
<organism evidence="3 4">
    <name type="scientific">Carex littledalei</name>
    <dbReference type="NCBI Taxonomy" id="544730"/>
    <lineage>
        <taxon>Eukaryota</taxon>
        <taxon>Viridiplantae</taxon>
        <taxon>Streptophyta</taxon>
        <taxon>Embryophyta</taxon>
        <taxon>Tracheophyta</taxon>
        <taxon>Spermatophyta</taxon>
        <taxon>Magnoliopsida</taxon>
        <taxon>Liliopsida</taxon>
        <taxon>Poales</taxon>
        <taxon>Cyperaceae</taxon>
        <taxon>Cyperoideae</taxon>
        <taxon>Cariceae</taxon>
        <taxon>Carex</taxon>
        <taxon>Carex subgen. Euthyceras</taxon>
    </lineage>
</organism>
<evidence type="ECO:0000256" key="1">
    <source>
        <dbReference type="SAM" id="MobiDB-lite"/>
    </source>
</evidence>
<keyword evidence="4" id="KW-1185">Reference proteome</keyword>
<dbReference type="PANTHER" id="PTHR45763">
    <property type="entry name" value="HYDROLASE, ALPHA/BETA FOLD FAMILY PROTEIN, EXPRESSED-RELATED"/>
    <property type="match status" value="1"/>
</dbReference>